<dbReference type="OrthoDB" id="27490at2759"/>
<dbReference type="Proteomes" id="UP000027265">
    <property type="component" value="Unassembled WGS sequence"/>
</dbReference>
<feature type="domain" description="Sec39" evidence="6">
    <location>
        <begin position="210"/>
        <end position="910"/>
    </location>
</feature>
<evidence type="ECO:0000256" key="3">
    <source>
        <dbReference type="ARBA" id="ARBA00022824"/>
    </source>
</evidence>
<accession>A0A067QIR4</accession>
<proteinExistence type="predicted"/>
<evidence type="ECO:0000256" key="2">
    <source>
        <dbReference type="ARBA" id="ARBA00022448"/>
    </source>
</evidence>
<evidence type="ECO:0000313" key="8">
    <source>
        <dbReference type="Proteomes" id="UP000027265"/>
    </source>
</evidence>
<feature type="compositionally biased region" description="Polar residues" evidence="5">
    <location>
        <begin position="928"/>
        <end position="944"/>
    </location>
</feature>
<dbReference type="GO" id="GO:0015031">
    <property type="term" value="P:protein transport"/>
    <property type="evidence" value="ECO:0007669"/>
    <property type="project" value="UniProtKB-KW"/>
</dbReference>
<keyword evidence="4" id="KW-0653">Protein transport</keyword>
<dbReference type="EMBL" id="KL197710">
    <property type="protein sequence ID" value="KDQ63402.1"/>
    <property type="molecule type" value="Genomic_DNA"/>
</dbReference>
<dbReference type="InParanoid" id="A0A067QIR4"/>
<evidence type="ECO:0000259" key="6">
    <source>
        <dbReference type="Pfam" id="PF08314"/>
    </source>
</evidence>
<organism evidence="7 8">
    <name type="scientific">Jaapia argillacea MUCL 33604</name>
    <dbReference type="NCBI Taxonomy" id="933084"/>
    <lineage>
        <taxon>Eukaryota</taxon>
        <taxon>Fungi</taxon>
        <taxon>Dikarya</taxon>
        <taxon>Basidiomycota</taxon>
        <taxon>Agaricomycotina</taxon>
        <taxon>Agaricomycetes</taxon>
        <taxon>Agaricomycetidae</taxon>
        <taxon>Jaapiales</taxon>
        <taxon>Jaapiaceae</taxon>
        <taxon>Jaapia</taxon>
    </lineage>
</organism>
<evidence type="ECO:0000256" key="5">
    <source>
        <dbReference type="SAM" id="MobiDB-lite"/>
    </source>
</evidence>
<comment type="subcellular location">
    <subcellularLocation>
        <location evidence="1">Endoplasmic reticulum</location>
    </subcellularLocation>
</comment>
<evidence type="ECO:0000256" key="4">
    <source>
        <dbReference type="ARBA" id="ARBA00022927"/>
    </source>
</evidence>
<evidence type="ECO:0000256" key="1">
    <source>
        <dbReference type="ARBA" id="ARBA00004240"/>
    </source>
</evidence>
<feature type="region of interest" description="Disordered" evidence="5">
    <location>
        <begin position="146"/>
        <end position="192"/>
    </location>
</feature>
<dbReference type="GO" id="GO:0000149">
    <property type="term" value="F:SNARE binding"/>
    <property type="evidence" value="ECO:0007669"/>
    <property type="project" value="TreeGrafter"/>
</dbReference>
<dbReference type="PANTHER" id="PTHR15922">
    <property type="entry name" value="NEUROBLASTOMA-AMPLIFIED SEQUENCE"/>
    <property type="match status" value="1"/>
</dbReference>
<sequence length="1040" mass="115454">MSALTSDPCTLWTTLDDGELTVENVHETLSPIPDDLWVSAACIDRVVDDVSVQRVLIDYGIQRTEQAVERCRDAFLYPPTPPNDENAEEGDNTHVGHTKEEQKRNSLAAHFTADPADAQICRIRVALLDRLDRLNTYVDICKVSDGMEGSSSEGIDEEWEDDPWADGGNPDEDRDESSAAPQSRKSTSTDSVQELPLSLSEFLTVELTEIACLLASSEHFTGLQSLLQRHGKYLWPYRYLILDAIPEFASPEDYRDLLPAYDLSTDSEQLLDVQPWREEPDWVESLDVQVALDVSQVPPTLDLTQLTLPDGYTPHLDPLSSSALTSWYENRVDTIISSSGMVDVALALMQHGAAKGIPGLDELGEDLSLLSRLVYDAPSSDNEIPDDDWSLSRWRSMDPSAVIRSYLAHSQPATIVQDIRTLVMPYLFVLESRAERAGTPDPSLPNRLLYDYVLSSSLEIVLALIDASKPTLPAAQRLIKDDEDLARLALACLYGSDRLDAWPTMSSIFECLPAWSGSREDGDEGDAADTTIASLGAYVVPTTTRPRCTASDLFIFFKPLPASSLSHALDILDIHLESGEILARWSVPAPLRWFLQSRENVSEQRSWANRMARRAGGSDEELDTQEEWEWLLEDMAKLAGTGDGGLKGAFGLLSKEEVNRIFFSGLLSCGKFEIAQTLLHNRRSKLSLDIHGIEEICLTCSREFYDNAGSGNYKVGDMKHAYDCLGVPPQTDNIKKEKEFIEATSRLSSFNIMSRPGIPISPIEIRLTKDRLSLVSRVLSSNTDAYKHTEVILDLAYKLGFRGDPVAEVKTLAMLADTALQAEDFTRAYETSERMVDTVFKLRSSLTLGSQDARFSEAGEVCWVACYQLGRQPEFDDVEKKMHLLGRALELCPADKLHDVLNYWRRLETEDIETRKERLSSGRYGTPSYLSRNRSATRGRQPPSLSERLQNIHMPDLHISSSPLVNADAAALASRTFHRVAATFPFSVAARGRSPGSEGSGRSGSRDAVRTRFGSDEVSAQASRVFHKGIGWLIGADDDV</sequence>
<feature type="compositionally biased region" description="Basic and acidic residues" evidence="5">
    <location>
        <begin position="1004"/>
        <end position="1015"/>
    </location>
</feature>
<name>A0A067QIR4_9AGAM</name>
<keyword evidence="8" id="KW-1185">Reference proteome</keyword>
<feature type="region of interest" description="Disordered" evidence="5">
    <location>
        <begin position="990"/>
        <end position="1015"/>
    </location>
</feature>
<reference evidence="8" key="1">
    <citation type="journal article" date="2014" name="Proc. Natl. Acad. Sci. U.S.A.">
        <title>Extensive sampling of basidiomycete genomes demonstrates inadequacy of the white-rot/brown-rot paradigm for wood decay fungi.</title>
        <authorList>
            <person name="Riley R."/>
            <person name="Salamov A.A."/>
            <person name="Brown D.W."/>
            <person name="Nagy L.G."/>
            <person name="Floudas D."/>
            <person name="Held B.W."/>
            <person name="Levasseur A."/>
            <person name="Lombard V."/>
            <person name="Morin E."/>
            <person name="Otillar R."/>
            <person name="Lindquist E.A."/>
            <person name="Sun H."/>
            <person name="LaButti K.M."/>
            <person name="Schmutz J."/>
            <person name="Jabbour D."/>
            <person name="Luo H."/>
            <person name="Baker S.E."/>
            <person name="Pisabarro A.G."/>
            <person name="Walton J.D."/>
            <person name="Blanchette R.A."/>
            <person name="Henrissat B."/>
            <person name="Martin F."/>
            <person name="Cullen D."/>
            <person name="Hibbett D.S."/>
            <person name="Grigoriev I.V."/>
        </authorList>
    </citation>
    <scope>NUCLEOTIDE SEQUENCE [LARGE SCALE GENOMIC DNA]</scope>
    <source>
        <strain evidence="8">MUCL 33604</strain>
    </source>
</reference>
<gene>
    <name evidence="7" type="ORF">JAAARDRAFT_377592</name>
</gene>
<feature type="region of interest" description="Disordered" evidence="5">
    <location>
        <begin position="77"/>
        <end position="102"/>
    </location>
</feature>
<feature type="compositionally biased region" description="Basic and acidic residues" evidence="5">
    <location>
        <begin position="91"/>
        <end position="102"/>
    </location>
</feature>
<keyword evidence="3" id="KW-0256">Endoplasmic reticulum</keyword>
<dbReference type="STRING" id="933084.A0A067QIR4"/>
<dbReference type="AlphaFoldDB" id="A0A067QIR4"/>
<protein>
    <recommendedName>
        <fullName evidence="6">Sec39 domain-containing protein</fullName>
    </recommendedName>
</protein>
<dbReference type="InterPro" id="IPR013244">
    <property type="entry name" value="Sec39_domain"/>
</dbReference>
<feature type="compositionally biased region" description="Acidic residues" evidence="5">
    <location>
        <begin position="154"/>
        <end position="175"/>
    </location>
</feature>
<dbReference type="GO" id="GO:0070939">
    <property type="term" value="C:Dsl1/NZR complex"/>
    <property type="evidence" value="ECO:0007669"/>
    <property type="project" value="TreeGrafter"/>
</dbReference>
<dbReference type="PANTHER" id="PTHR15922:SF2">
    <property type="entry name" value="NBAS SUBUNIT OF NRZ TETHERING COMPLEX"/>
    <property type="match status" value="1"/>
</dbReference>
<evidence type="ECO:0000313" key="7">
    <source>
        <dbReference type="EMBL" id="KDQ63402.1"/>
    </source>
</evidence>
<dbReference type="Pfam" id="PF08314">
    <property type="entry name" value="Sec39"/>
    <property type="match status" value="1"/>
</dbReference>
<feature type="compositionally biased region" description="Polar residues" evidence="5">
    <location>
        <begin position="179"/>
        <end position="192"/>
    </location>
</feature>
<dbReference type="HOGENOM" id="CLU_004262_0_0_1"/>
<dbReference type="GO" id="GO:0006890">
    <property type="term" value="P:retrograde vesicle-mediated transport, Golgi to endoplasmic reticulum"/>
    <property type="evidence" value="ECO:0007669"/>
    <property type="project" value="InterPro"/>
</dbReference>
<keyword evidence="2" id="KW-0813">Transport</keyword>
<feature type="region of interest" description="Disordered" evidence="5">
    <location>
        <begin position="915"/>
        <end position="944"/>
    </location>
</feature>